<dbReference type="PANTHER" id="PTHR38705">
    <property type="entry name" value="PROTEIN RDS1"/>
    <property type="match status" value="1"/>
</dbReference>
<dbReference type="AlphaFoldDB" id="A0A5C3LLE4"/>
<evidence type="ECO:0000256" key="1">
    <source>
        <dbReference type="SAM" id="SignalP"/>
    </source>
</evidence>
<dbReference type="PANTHER" id="PTHR38705:SF1">
    <property type="entry name" value="PROTEIN RDS1"/>
    <property type="match status" value="1"/>
</dbReference>
<protein>
    <submittedName>
        <fullName evidence="2">Rds1 protein</fullName>
    </submittedName>
</protein>
<reference evidence="2 3" key="1">
    <citation type="journal article" date="2019" name="Nat. Ecol. Evol.">
        <title>Megaphylogeny resolves global patterns of mushroom evolution.</title>
        <authorList>
            <person name="Varga T."/>
            <person name="Krizsan K."/>
            <person name="Foldi C."/>
            <person name="Dima B."/>
            <person name="Sanchez-Garcia M."/>
            <person name="Sanchez-Ramirez S."/>
            <person name="Szollosi G.J."/>
            <person name="Szarkandi J.G."/>
            <person name="Papp V."/>
            <person name="Albert L."/>
            <person name="Andreopoulos W."/>
            <person name="Angelini C."/>
            <person name="Antonin V."/>
            <person name="Barry K.W."/>
            <person name="Bougher N.L."/>
            <person name="Buchanan P."/>
            <person name="Buyck B."/>
            <person name="Bense V."/>
            <person name="Catcheside P."/>
            <person name="Chovatia M."/>
            <person name="Cooper J."/>
            <person name="Damon W."/>
            <person name="Desjardin D."/>
            <person name="Finy P."/>
            <person name="Geml J."/>
            <person name="Haridas S."/>
            <person name="Hughes K."/>
            <person name="Justo A."/>
            <person name="Karasinski D."/>
            <person name="Kautmanova I."/>
            <person name="Kiss B."/>
            <person name="Kocsube S."/>
            <person name="Kotiranta H."/>
            <person name="LaButti K.M."/>
            <person name="Lechner B.E."/>
            <person name="Liimatainen K."/>
            <person name="Lipzen A."/>
            <person name="Lukacs Z."/>
            <person name="Mihaltcheva S."/>
            <person name="Morgado L.N."/>
            <person name="Niskanen T."/>
            <person name="Noordeloos M.E."/>
            <person name="Ohm R.A."/>
            <person name="Ortiz-Santana B."/>
            <person name="Ovrebo C."/>
            <person name="Racz N."/>
            <person name="Riley R."/>
            <person name="Savchenko A."/>
            <person name="Shiryaev A."/>
            <person name="Soop K."/>
            <person name="Spirin V."/>
            <person name="Szebenyi C."/>
            <person name="Tomsovsky M."/>
            <person name="Tulloss R.E."/>
            <person name="Uehling J."/>
            <person name="Grigoriev I.V."/>
            <person name="Vagvolgyi C."/>
            <person name="Papp T."/>
            <person name="Martin F.M."/>
            <person name="Miettinen O."/>
            <person name="Hibbett D.S."/>
            <person name="Nagy L.G."/>
        </authorList>
    </citation>
    <scope>NUCLEOTIDE SEQUENCE [LARGE SCALE GENOMIC DNA]</scope>
    <source>
        <strain evidence="2 3">CBS 166.37</strain>
    </source>
</reference>
<accession>A0A5C3LLE4</accession>
<gene>
    <name evidence="2" type="ORF">BDQ12DRAFT_766508</name>
</gene>
<organism evidence="2 3">
    <name type="scientific">Crucibulum laeve</name>
    <dbReference type="NCBI Taxonomy" id="68775"/>
    <lineage>
        <taxon>Eukaryota</taxon>
        <taxon>Fungi</taxon>
        <taxon>Dikarya</taxon>
        <taxon>Basidiomycota</taxon>
        <taxon>Agaricomycotina</taxon>
        <taxon>Agaricomycetes</taxon>
        <taxon>Agaricomycetidae</taxon>
        <taxon>Agaricales</taxon>
        <taxon>Agaricineae</taxon>
        <taxon>Nidulariaceae</taxon>
        <taxon>Crucibulum</taxon>
    </lineage>
</organism>
<keyword evidence="3" id="KW-1185">Reference proteome</keyword>
<proteinExistence type="predicted"/>
<dbReference type="EMBL" id="ML213646">
    <property type="protein sequence ID" value="TFK33528.1"/>
    <property type="molecule type" value="Genomic_DNA"/>
</dbReference>
<keyword evidence="1" id="KW-0732">Signal</keyword>
<feature type="signal peptide" evidence="1">
    <location>
        <begin position="1"/>
        <end position="18"/>
    </location>
</feature>
<name>A0A5C3LLE4_9AGAR</name>
<dbReference type="OrthoDB" id="2098436at2759"/>
<dbReference type="InterPro" id="IPR039254">
    <property type="entry name" value="Rds1"/>
</dbReference>
<feature type="chain" id="PRO_5022666973" evidence="1">
    <location>
        <begin position="19"/>
        <end position="386"/>
    </location>
</feature>
<dbReference type="STRING" id="68775.A0A5C3LLE4"/>
<evidence type="ECO:0000313" key="2">
    <source>
        <dbReference type="EMBL" id="TFK33528.1"/>
    </source>
</evidence>
<dbReference type="Pfam" id="PF13668">
    <property type="entry name" value="Ferritin_2"/>
    <property type="match status" value="1"/>
</dbReference>
<dbReference type="Proteomes" id="UP000308652">
    <property type="component" value="Unassembled WGS sequence"/>
</dbReference>
<evidence type="ECO:0000313" key="3">
    <source>
        <dbReference type="Proteomes" id="UP000308652"/>
    </source>
</evidence>
<sequence length="386" mass="42049">MRYHPVLPSLLLSSLVSAVPNPVASSPASSAFVSSSVVPSGSAPFTPSGGLLANFTPPVYKTLSDFDFQSLNLGLHQEYIELDLFHHGLAQFSDEEFDAAGIDAEDRYLIQYMAEQEIGHATALTNMIGANATKPCTYRYPFTTVREFIDFNVKVTRWGEAGVYGFLEQLNSRPAAQIVLQSITVEARQQMAFRQFEGLFPMPFWHTTGITQSMQWTLLAPYIVSCPAENPHLIWQNFPALNITNNPSAVPLVNSTEFGNSTLADITNNRTIPLSAPGRQLNLTWELPGKTVGPNNSYTTNTTAGEPKFVAWFSQLNTTYTLLENINGTTGTTIQPGGNIFGNDTAPIINGTVFVAITDSDIFVTPFNLSEVNPHIVAGPALYTSG</sequence>